<evidence type="ECO:0000256" key="8">
    <source>
        <dbReference type="ARBA" id="ARBA00038436"/>
    </source>
</evidence>
<reference evidence="11 12" key="1">
    <citation type="submission" date="2016-09" db="EMBL/GenBank/DDBJ databases">
        <authorList>
            <person name="Capua I."/>
            <person name="De Benedictis P."/>
            <person name="Joannis T."/>
            <person name="Lombin L.H."/>
            <person name="Cattoli G."/>
        </authorList>
    </citation>
    <scope>NUCLEOTIDE SEQUENCE [LARGE SCALE GENOMIC DNA]</scope>
    <source>
        <strain evidence="11 12">GluBS11</strain>
    </source>
</reference>
<dbReference type="Pfam" id="PF04290">
    <property type="entry name" value="DctQ"/>
    <property type="match status" value="1"/>
</dbReference>
<feature type="transmembrane region" description="Helical" evidence="9">
    <location>
        <begin position="7"/>
        <end position="28"/>
    </location>
</feature>
<dbReference type="InterPro" id="IPR055348">
    <property type="entry name" value="DctQ"/>
</dbReference>
<keyword evidence="7 9" id="KW-0472">Membrane</keyword>
<dbReference type="PROSITE" id="PS51257">
    <property type="entry name" value="PROKAR_LIPOPROTEIN"/>
    <property type="match status" value="1"/>
</dbReference>
<feature type="domain" description="Tripartite ATP-independent periplasmic transporters DctQ component" evidence="10">
    <location>
        <begin position="19"/>
        <end position="146"/>
    </location>
</feature>
<dbReference type="GO" id="GO:0015740">
    <property type="term" value="P:C4-dicarboxylate transport"/>
    <property type="evidence" value="ECO:0007669"/>
    <property type="project" value="TreeGrafter"/>
</dbReference>
<dbReference type="EMBL" id="FMKA01000005">
    <property type="protein sequence ID" value="SCP96561.1"/>
    <property type="molecule type" value="Genomic_DNA"/>
</dbReference>
<feature type="transmembrane region" description="Helical" evidence="9">
    <location>
        <begin position="124"/>
        <end position="145"/>
    </location>
</feature>
<evidence type="ECO:0000256" key="4">
    <source>
        <dbReference type="ARBA" id="ARBA00022519"/>
    </source>
</evidence>
<evidence type="ECO:0000256" key="5">
    <source>
        <dbReference type="ARBA" id="ARBA00022692"/>
    </source>
</evidence>
<dbReference type="OrthoDB" id="9814265at2"/>
<keyword evidence="2" id="KW-0813">Transport</keyword>
<feature type="transmembrane region" description="Helical" evidence="9">
    <location>
        <begin position="43"/>
        <end position="60"/>
    </location>
</feature>
<dbReference type="PANTHER" id="PTHR35011:SF2">
    <property type="entry name" value="2,3-DIKETO-L-GULONATE TRAP TRANSPORTER SMALL PERMEASE PROTEIN YIAM"/>
    <property type="match status" value="1"/>
</dbReference>
<keyword evidence="12" id="KW-1185">Reference proteome</keyword>
<evidence type="ECO:0000256" key="9">
    <source>
        <dbReference type="SAM" id="Phobius"/>
    </source>
</evidence>
<proteinExistence type="inferred from homology"/>
<evidence type="ECO:0000313" key="11">
    <source>
        <dbReference type="EMBL" id="SCP96561.1"/>
    </source>
</evidence>
<keyword evidence="6 9" id="KW-1133">Transmembrane helix</keyword>
<evidence type="ECO:0000256" key="7">
    <source>
        <dbReference type="ARBA" id="ARBA00023136"/>
    </source>
</evidence>
<name>A0A1D3TS08_9FIRM</name>
<keyword evidence="4" id="KW-0997">Cell inner membrane</keyword>
<accession>A0A1D3TS08</accession>
<evidence type="ECO:0000256" key="6">
    <source>
        <dbReference type="ARBA" id="ARBA00022989"/>
    </source>
</evidence>
<dbReference type="AlphaFoldDB" id="A0A1D3TS08"/>
<dbReference type="PANTHER" id="PTHR35011">
    <property type="entry name" value="2,3-DIKETO-L-GULONATE TRAP TRANSPORTER SMALL PERMEASE PROTEIN YIAM"/>
    <property type="match status" value="1"/>
</dbReference>
<comment type="similarity">
    <text evidence="8">Belongs to the TRAP transporter small permease family.</text>
</comment>
<dbReference type="GO" id="GO:0022857">
    <property type="term" value="F:transmembrane transporter activity"/>
    <property type="evidence" value="ECO:0007669"/>
    <property type="project" value="TreeGrafter"/>
</dbReference>
<evidence type="ECO:0000256" key="1">
    <source>
        <dbReference type="ARBA" id="ARBA00004429"/>
    </source>
</evidence>
<sequence>MKAINKILETVLALMVILMVLGCFWQIFTRFILGNPSKYTEEFLRYVLIWLTMLGVPFAYGRDEHISIQFITRTFQMKNLLVTKIAIEVLVLALSVFVMIAGGWMVTMNAAGQISPAMQIPMQFYYACVPISGLLMAAYSIERFIKFSKEIKEVK</sequence>
<keyword evidence="5 9" id="KW-0812">Transmembrane</keyword>
<evidence type="ECO:0000256" key="2">
    <source>
        <dbReference type="ARBA" id="ARBA00022448"/>
    </source>
</evidence>
<comment type="subcellular location">
    <subcellularLocation>
        <location evidence="1">Cell inner membrane</location>
        <topology evidence="1">Multi-pass membrane protein</topology>
    </subcellularLocation>
</comment>
<dbReference type="InterPro" id="IPR007387">
    <property type="entry name" value="TRAP_DctQ"/>
</dbReference>
<organism evidence="11 12">
    <name type="scientific">Anaerobium acetethylicum</name>
    <dbReference type="NCBI Taxonomy" id="1619234"/>
    <lineage>
        <taxon>Bacteria</taxon>
        <taxon>Bacillati</taxon>
        <taxon>Bacillota</taxon>
        <taxon>Clostridia</taxon>
        <taxon>Lachnospirales</taxon>
        <taxon>Lachnospiraceae</taxon>
        <taxon>Anaerobium</taxon>
    </lineage>
</organism>
<dbReference type="RefSeq" id="WP_091231902.1">
    <property type="nucleotide sequence ID" value="NZ_FMKA01000005.1"/>
</dbReference>
<keyword evidence="3" id="KW-1003">Cell membrane</keyword>
<evidence type="ECO:0000259" key="10">
    <source>
        <dbReference type="Pfam" id="PF04290"/>
    </source>
</evidence>
<gene>
    <name evidence="11" type="ORF">SAMN05421730_100589</name>
</gene>
<evidence type="ECO:0000256" key="3">
    <source>
        <dbReference type="ARBA" id="ARBA00022475"/>
    </source>
</evidence>
<feature type="transmembrane region" description="Helical" evidence="9">
    <location>
        <begin position="81"/>
        <end position="104"/>
    </location>
</feature>
<dbReference type="GO" id="GO:0005886">
    <property type="term" value="C:plasma membrane"/>
    <property type="evidence" value="ECO:0007669"/>
    <property type="project" value="UniProtKB-SubCell"/>
</dbReference>
<protein>
    <submittedName>
        <fullName evidence="11">TRAP-type C4-dicarboxylate transport system, small permease component</fullName>
    </submittedName>
</protein>
<dbReference type="Proteomes" id="UP000199315">
    <property type="component" value="Unassembled WGS sequence"/>
</dbReference>
<evidence type="ECO:0000313" key="12">
    <source>
        <dbReference type="Proteomes" id="UP000199315"/>
    </source>
</evidence>
<dbReference type="STRING" id="1619234.SAMN05421730_100589"/>